<evidence type="ECO:0000313" key="2">
    <source>
        <dbReference type="Proteomes" id="UP001634394"/>
    </source>
</evidence>
<name>A0ABD3U0F7_SINWO</name>
<comment type="caution">
    <text evidence="1">The sequence shown here is derived from an EMBL/GenBank/DDBJ whole genome shotgun (WGS) entry which is preliminary data.</text>
</comment>
<organism evidence="1 2">
    <name type="scientific">Sinanodonta woodiana</name>
    <name type="common">Chinese pond mussel</name>
    <name type="synonym">Anodonta woodiana</name>
    <dbReference type="NCBI Taxonomy" id="1069815"/>
    <lineage>
        <taxon>Eukaryota</taxon>
        <taxon>Metazoa</taxon>
        <taxon>Spiralia</taxon>
        <taxon>Lophotrochozoa</taxon>
        <taxon>Mollusca</taxon>
        <taxon>Bivalvia</taxon>
        <taxon>Autobranchia</taxon>
        <taxon>Heteroconchia</taxon>
        <taxon>Palaeoheterodonta</taxon>
        <taxon>Unionida</taxon>
        <taxon>Unionoidea</taxon>
        <taxon>Unionidae</taxon>
        <taxon>Unioninae</taxon>
        <taxon>Sinanodonta</taxon>
    </lineage>
</organism>
<dbReference type="AlphaFoldDB" id="A0ABD3U0F7"/>
<reference evidence="1 2" key="1">
    <citation type="submission" date="2024-11" db="EMBL/GenBank/DDBJ databases">
        <title>Chromosome-level genome assembly of the freshwater bivalve Anodonta woodiana.</title>
        <authorList>
            <person name="Chen X."/>
        </authorList>
    </citation>
    <scope>NUCLEOTIDE SEQUENCE [LARGE SCALE GENOMIC DNA]</scope>
    <source>
        <strain evidence="1">MN2024</strain>
        <tissue evidence="1">Gills</tissue>
    </source>
</reference>
<accession>A0ABD3U0F7</accession>
<gene>
    <name evidence="1" type="ORF">ACJMK2_020081</name>
</gene>
<sequence length="127" mass="14634">MGSDFGMKMKVRAGKHGNMYTDIAFSRYISSKCFRLLFFSQVTSFKFAYEINKQTNCRIDILYLFSKHLTGDLIKAVHELSEGVQLSKETENLLRKLEHPLPPGDQPIKLFALNYDVEKCNSTVCWT</sequence>
<evidence type="ECO:0000313" key="1">
    <source>
        <dbReference type="EMBL" id="KAL3842008.1"/>
    </source>
</evidence>
<dbReference type="EMBL" id="JBJQND010000017">
    <property type="protein sequence ID" value="KAL3842008.1"/>
    <property type="molecule type" value="Genomic_DNA"/>
</dbReference>
<protein>
    <submittedName>
        <fullName evidence="1">Uncharacterized protein</fullName>
    </submittedName>
</protein>
<proteinExistence type="predicted"/>
<keyword evidence="2" id="KW-1185">Reference proteome</keyword>
<dbReference type="Proteomes" id="UP001634394">
    <property type="component" value="Unassembled WGS sequence"/>
</dbReference>